<sequence>MSHRSFIIALACMLLAVAGFVIWTLSGSTELEEAGQAQRGRTPERVSVSDQGVVREDRPRDASNRFTRLSDGSVRWQVRVDQLRRLDASTLNATEVDYLYGLLRHAPSGNPEAWWVVVNEVMEQIVKQSIAPERITGSLAGLIGDQSLDPVLRDYAIQHLSIHLKEESEAEAQGFEAIRAAIVAPENQHNSIPGTALVALSTLQEAQPTMVHAQFTALESYLDPLIRGEVAASVATRTSAINAVALVGAESYLPAVRTLAQAEGGNDSVRLSAIAALGDFHQAAAMAAPSSLSADADRQLLEALVASNTKFKFAAQAALKKLQH</sequence>
<reference evidence="3" key="1">
    <citation type="journal article" date="2019" name="Int. J. Syst. Evol. Microbiol.">
        <title>The Global Catalogue of Microorganisms (GCM) 10K type strain sequencing project: providing services to taxonomists for standard genome sequencing and annotation.</title>
        <authorList>
            <consortium name="The Broad Institute Genomics Platform"/>
            <consortium name="The Broad Institute Genome Sequencing Center for Infectious Disease"/>
            <person name="Wu L."/>
            <person name="Ma J."/>
        </authorList>
    </citation>
    <scope>NUCLEOTIDE SEQUENCE [LARGE SCALE GENOMIC DNA]</scope>
    <source>
        <strain evidence="3">CCUG 57942</strain>
    </source>
</reference>
<evidence type="ECO:0000313" key="2">
    <source>
        <dbReference type="EMBL" id="MFD2159885.1"/>
    </source>
</evidence>
<dbReference type="InterPro" id="IPR011030">
    <property type="entry name" value="Lipovitellin_superhlx_dom"/>
</dbReference>
<gene>
    <name evidence="2" type="ORF">ACFSW8_13335</name>
</gene>
<evidence type="ECO:0008006" key="4">
    <source>
        <dbReference type="Google" id="ProtNLM"/>
    </source>
</evidence>
<protein>
    <recommendedName>
        <fullName evidence="4">HEAT repeat domain-containing protein</fullName>
    </recommendedName>
</protein>
<dbReference type="SUPFAM" id="SSF48431">
    <property type="entry name" value="Lipovitellin-phosvitin complex, superhelical domain"/>
    <property type="match status" value="1"/>
</dbReference>
<accession>A0ABW4ZD08</accession>
<feature type="region of interest" description="Disordered" evidence="1">
    <location>
        <begin position="34"/>
        <end position="61"/>
    </location>
</feature>
<evidence type="ECO:0000256" key="1">
    <source>
        <dbReference type="SAM" id="MobiDB-lite"/>
    </source>
</evidence>
<dbReference type="Proteomes" id="UP001597389">
    <property type="component" value="Unassembled WGS sequence"/>
</dbReference>
<proteinExistence type="predicted"/>
<dbReference type="EMBL" id="JBHUJB010000056">
    <property type="protein sequence ID" value="MFD2159885.1"/>
    <property type="molecule type" value="Genomic_DNA"/>
</dbReference>
<keyword evidence="3" id="KW-1185">Reference proteome</keyword>
<evidence type="ECO:0000313" key="3">
    <source>
        <dbReference type="Proteomes" id="UP001597389"/>
    </source>
</evidence>
<comment type="caution">
    <text evidence="2">The sequence shown here is derived from an EMBL/GenBank/DDBJ whole genome shotgun (WGS) entry which is preliminary data.</text>
</comment>
<organism evidence="2 3">
    <name type="scientific">Rubritalea tangerina</name>
    <dbReference type="NCBI Taxonomy" id="430798"/>
    <lineage>
        <taxon>Bacteria</taxon>
        <taxon>Pseudomonadati</taxon>
        <taxon>Verrucomicrobiota</taxon>
        <taxon>Verrucomicrobiia</taxon>
        <taxon>Verrucomicrobiales</taxon>
        <taxon>Rubritaleaceae</taxon>
        <taxon>Rubritalea</taxon>
    </lineage>
</organism>
<name>A0ABW4ZD08_9BACT</name>
<dbReference type="RefSeq" id="WP_377087478.1">
    <property type="nucleotide sequence ID" value="NZ_JBHSJL010000014.1"/>
</dbReference>